<proteinExistence type="predicted"/>
<keyword evidence="2" id="KW-1185">Reference proteome</keyword>
<dbReference type="EMBL" id="CP012154">
    <property type="protein sequence ID" value="AKS41048.1"/>
    <property type="molecule type" value="Genomic_DNA"/>
</dbReference>
<evidence type="ECO:0000313" key="2">
    <source>
        <dbReference type="Proteomes" id="UP000066624"/>
    </source>
</evidence>
<dbReference type="AlphaFoldDB" id="A0A0K0XTN8"/>
<dbReference type="InterPro" id="IPR007433">
    <property type="entry name" value="DUF481"/>
</dbReference>
<dbReference type="STRING" id="1579979.WM2015_667"/>
<sequence length="235" mass="26299">MFRIRVLTAVALLAASLPAIADLTGKGELGLLFSRGNSETETFNTRLELTYEKEAWTNEFGTSFVYGRDSGETNSNRFVVGNRTQYNFSERSYVVGALRYDRDRFSSYDYQGTASLGIGRQLVDNERHRLKVEFGPGFRVYELRDTGDRESEAILRGFADYGWTISESTELTNKLLVEAGQDNTFAENVLGLSVAINSHLALQAGLSVRHNTDVEPGRDKTDTLTTMNLVYNFGE</sequence>
<evidence type="ECO:0000313" key="1">
    <source>
        <dbReference type="EMBL" id="AKS41048.1"/>
    </source>
</evidence>
<dbReference type="RefSeq" id="WP_049724714.1">
    <property type="nucleotide sequence ID" value="NZ_CP012154.1"/>
</dbReference>
<protein>
    <submittedName>
        <fullName evidence="1">Uncharacterized protein</fullName>
    </submittedName>
</protein>
<dbReference type="KEGG" id="wma:WM2015_667"/>
<accession>A0A0K0XTN8</accession>
<dbReference type="SUPFAM" id="SSF56935">
    <property type="entry name" value="Porins"/>
    <property type="match status" value="1"/>
</dbReference>
<dbReference type="Pfam" id="PF04338">
    <property type="entry name" value="DUF481"/>
    <property type="match status" value="1"/>
</dbReference>
<dbReference type="Proteomes" id="UP000066624">
    <property type="component" value="Chromosome"/>
</dbReference>
<gene>
    <name evidence="1" type="ORF">WM2015_667</name>
</gene>
<dbReference type="OrthoDB" id="5292716at2"/>
<reference evidence="1 2" key="1">
    <citation type="submission" date="2015-07" db="EMBL/GenBank/DDBJ databases">
        <authorList>
            <person name="Noorani M."/>
        </authorList>
    </citation>
    <scope>NUCLEOTIDE SEQUENCE [LARGE SCALE GENOMIC DNA]</scope>
    <source>
        <strain evidence="1 2">KCTC 42284</strain>
    </source>
</reference>
<organism evidence="1 2">
    <name type="scientific">Wenzhouxiangella marina</name>
    <dbReference type="NCBI Taxonomy" id="1579979"/>
    <lineage>
        <taxon>Bacteria</taxon>
        <taxon>Pseudomonadati</taxon>
        <taxon>Pseudomonadota</taxon>
        <taxon>Gammaproteobacteria</taxon>
        <taxon>Chromatiales</taxon>
        <taxon>Wenzhouxiangellaceae</taxon>
        <taxon>Wenzhouxiangella</taxon>
    </lineage>
</organism>
<name>A0A0K0XTN8_9GAMM</name>